<evidence type="ECO:0000259" key="1">
    <source>
        <dbReference type="Pfam" id="PF09511"/>
    </source>
</evidence>
<proteinExistence type="predicted"/>
<dbReference type="GO" id="GO:0006388">
    <property type="term" value="P:tRNA splicing, via endonucleolytic cleavage and ligation"/>
    <property type="evidence" value="ECO:0007669"/>
    <property type="project" value="TreeGrafter"/>
</dbReference>
<evidence type="ECO:0000313" key="2">
    <source>
        <dbReference type="EMBL" id="KPI89388.1"/>
    </source>
</evidence>
<comment type="caution">
    <text evidence="2">The sequence shown here is derived from an EMBL/GenBank/DDBJ whole genome shotgun (WGS) entry which is preliminary data.</text>
</comment>
<dbReference type="InterPro" id="IPR027417">
    <property type="entry name" value="P-loop_NTPase"/>
</dbReference>
<dbReference type="EMBL" id="LJSK01000025">
    <property type="protein sequence ID" value="KPI89388.1"/>
    <property type="molecule type" value="Genomic_DNA"/>
</dbReference>
<protein>
    <recommendedName>
        <fullName evidence="1">T4 RNA ligase 1-like N-terminal domain-containing protein</fullName>
    </recommendedName>
</protein>
<dbReference type="OMA" id="HLKWLRG"/>
<dbReference type="Pfam" id="PF13671">
    <property type="entry name" value="AAA_33"/>
    <property type="match status" value="1"/>
</dbReference>
<dbReference type="PANTHER" id="PTHR32004">
    <property type="entry name" value="TRNA LIGASE"/>
    <property type="match status" value="1"/>
</dbReference>
<dbReference type="SUPFAM" id="SSF52540">
    <property type="entry name" value="P-loop containing nucleoside triphosphate hydrolases"/>
    <property type="match status" value="1"/>
</dbReference>
<organism evidence="2 3">
    <name type="scientific">Leptomonas seymouri</name>
    <dbReference type="NCBI Taxonomy" id="5684"/>
    <lineage>
        <taxon>Eukaryota</taxon>
        <taxon>Discoba</taxon>
        <taxon>Euglenozoa</taxon>
        <taxon>Kinetoplastea</taxon>
        <taxon>Metakinetoplastina</taxon>
        <taxon>Trypanosomatida</taxon>
        <taxon>Trypanosomatidae</taxon>
        <taxon>Leishmaniinae</taxon>
        <taxon>Leptomonas</taxon>
    </lineage>
</organism>
<dbReference type="PANTHER" id="PTHR32004:SF1">
    <property type="entry name" value="TRNA LIGASE"/>
    <property type="match status" value="1"/>
</dbReference>
<dbReference type="Gene3D" id="3.40.50.300">
    <property type="entry name" value="P-loop containing nucleotide triphosphate hydrolases"/>
    <property type="match status" value="1"/>
</dbReference>
<dbReference type="GO" id="GO:0005634">
    <property type="term" value="C:nucleus"/>
    <property type="evidence" value="ECO:0007669"/>
    <property type="project" value="TreeGrafter"/>
</dbReference>
<sequence>MSFSNPTPSDACDGALHLLKMNTLQSECWFQREQAAPTSTHVDLRELESYATRGRAGTSTVELSNGHQIASVCVKDASQGDVKNLPCGARSLLIEADTGAIVCRGINKFFDISEVSDAWLNDPALWADGLHRVWAVRKMAGFVVTMFSLDGVHLEVMSKHVLAGPHVDAACQLLERLGSAQRTQMASDLFSWDACASFECIRRAEDHQHPVLEADLFDQQLVLIAVLKRTQLREESVGFSAMPTIAERWGLPSAPAVALQHSAALQDVLKAVEPWNSVYPPFTECPVLAEGFVLLIEVAQGGMERVNAGPLQWCYPIRLKLKTPKYVVLRAFRSLVMGDSNPQTYLYHQGLFSWLSSSMAAEKIRAVTADVGVSQLSDRFEAALHAKARLRYRDASDTVGGALEQLQEVSARSANPRSRCPLTVLILCGLPGAGKSTFSKALLTGISAFTAGSLFQYVAHISRDAVSRDVGLKHGIDDSSSKHKQRRLRALVHQELCDAMHDVARLCQERKQAGLLILDACNATQASRQVWRRCFPSSLEGYQIVYVDCPDSSINAQRAGHRDCHEVLRNAAEAQHALYTVRKRFQPPTAEEAFWYVDTKTHTAEEAALEVQQRLLLQLKTRRESEASAAGTYLGTTVGPPLVLTVASARVQLQQSHASLLHSLLGVPESAAIQLENITSLLRAQSKTRSCSLRVRLCCSAATLREMVVCVLFPSLCPALCVAEAPKSSLAAVCRRFMRDVAAALWGSPPPSVATPADVTGTVVRGHLKWLRGWLLHGRAATEPSGIAKALAERFEKEAFSPHVTLVHGGATTSLPTEDAIQKYLATEGLDVGAEVTVQVKSLLLDRHAICFGVMLSGGQAVQGIASPEAEGGRVPLHITVATVDGTSAVHAGGMFTSFEKWQSENEALRERQRTPTQQVKRSQCKFHNFVEYQLNTKVELKGVVELHVQ</sequence>
<dbReference type="VEuPathDB" id="TriTrypDB:Lsey_0025_0350"/>
<dbReference type="InterPro" id="IPR019039">
    <property type="entry name" value="T4-Rnl1-like_N"/>
</dbReference>
<evidence type="ECO:0000313" key="3">
    <source>
        <dbReference type="Proteomes" id="UP000038009"/>
    </source>
</evidence>
<accession>A0A0N1I8U3</accession>
<dbReference type="AlphaFoldDB" id="A0A0N1I8U3"/>
<dbReference type="Pfam" id="PF09511">
    <property type="entry name" value="RNA_lig_T4_1"/>
    <property type="match status" value="1"/>
</dbReference>
<reference evidence="2 3" key="1">
    <citation type="journal article" date="2015" name="PLoS Pathog.">
        <title>Leptomonas seymouri: Adaptations to the Dixenous Life Cycle Analyzed by Genome Sequencing, Transcriptome Profiling and Co-infection with Leishmania donovani.</title>
        <authorList>
            <person name="Kraeva N."/>
            <person name="Butenko A."/>
            <person name="Hlavacova J."/>
            <person name="Kostygov A."/>
            <person name="Myskova J."/>
            <person name="Grybchuk D."/>
            <person name="Lestinova T."/>
            <person name="Votypka J."/>
            <person name="Volf P."/>
            <person name="Opperdoes F."/>
            <person name="Flegontov P."/>
            <person name="Lukes J."/>
            <person name="Yurchenko V."/>
        </authorList>
    </citation>
    <scope>NUCLEOTIDE SEQUENCE [LARGE SCALE GENOMIC DNA]</scope>
    <source>
        <strain evidence="2 3">ATCC 30220</strain>
    </source>
</reference>
<dbReference type="OrthoDB" id="276239at2759"/>
<feature type="domain" description="T4 RNA ligase 1-like N-terminal" evidence="1">
    <location>
        <begin position="89"/>
        <end position="326"/>
    </location>
</feature>
<name>A0A0N1I8U3_LEPSE</name>
<gene>
    <name evidence="2" type="ORF">ABL78_1514</name>
</gene>
<keyword evidence="3" id="KW-1185">Reference proteome</keyword>
<dbReference type="Proteomes" id="UP000038009">
    <property type="component" value="Unassembled WGS sequence"/>
</dbReference>